<keyword evidence="8 13" id="KW-0862">Zinc</keyword>
<evidence type="ECO:0000313" key="16">
    <source>
        <dbReference type="EMBL" id="SFM34294.1"/>
    </source>
</evidence>
<gene>
    <name evidence="15" type="primary">fur</name>
    <name evidence="16" type="ORF">SAMN05421721_10390</name>
</gene>
<dbReference type="CDD" id="cd07153">
    <property type="entry name" value="Fur_like"/>
    <property type="match status" value="1"/>
</dbReference>
<sequence length="147" mass="16879">METQELKKAGLKVTLPRVKILEILERAEDHHLSAEMIYRQLLEAGEEIGLATVYRVLTQFEGAGLVNRHHFEGNQAVFELERGGHHDHIVCVKCGRVEEFVDPVIEERQRAIAEERGFRIKDHALIIYGECKDEACPYDTHTDEDDD</sequence>
<dbReference type="InterPro" id="IPR002481">
    <property type="entry name" value="FUR"/>
</dbReference>
<dbReference type="InterPro" id="IPR036388">
    <property type="entry name" value="WH-like_DNA-bd_sf"/>
</dbReference>
<keyword evidence="11 15" id="KW-0238">DNA-binding</keyword>
<evidence type="ECO:0000256" key="6">
    <source>
        <dbReference type="ARBA" id="ARBA00022491"/>
    </source>
</evidence>
<protein>
    <recommendedName>
        <fullName evidence="4 15">Ferric uptake regulation protein</fullName>
    </recommendedName>
</protein>
<evidence type="ECO:0000256" key="2">
    <source>
        <dbReference type="ARBA" id="ARBA00007957"/>
    </source>
</evidence>
<dbReference type="GO" id="GO:0003700">
    <property type="term" value="F:DNA-binding transcription factor activity"/>
    <property type="evidence" value="ECO:0007669"/>
    <property type="project" value="UniProtKB-UniRule"/>
</dbReference>
<evidence type="ECO:0000256" key="3">
    <source>
        <dbReference type="ARBA" id="ARBA00011738"/>
    </source>
</evidence>
<feature type="binding site" evidence="14">
    <location>
        <position position="106"/>
    </location>
    <ligand>
        <name>Fe cation</name>
        <dbReference type="ChEBI" id="CHEBI:24875"/>
    </ligand>
</feature>
<name>A0A1I4Q2R0_ECTMO</name>
<evidence type="ECO:0000256" key="8">
    <source>
        <dbReference type="ARBA" id="ARBA00022833"/>
    </source>
</evidence>
<evidence type="ECO:0000256" key="14">
    <source>
        <dbReference type="PIRSR" id="PIRSR602481-2"/>
    </source>
</evidence>
<evidence type="ECO:0000256" key="15">
    <source>
        <dbReference type="RuleBase" id="RU364037"/>
    </source>
</evidence>
<comment type="similarity">
    <text evidence="2 15">Belongs to the Fur family.</text>
</comment>
<dbReference type="PANTHER" id="PTHR33202">
    <property type="entry name" value="ZINC UPTAKE REGULATION PROTEIN"/>
    <property type="match status" value="1"/>
</dbReference>
<evidence type="ECO:0000256" key="13">
    <source>
        <dbReference type="PIRSR" id="PIRSR602481-1"/>
    </source>
</evidence>
<dbReference type="InterPro" id="IPR043135">
    <property type="entry name" value="Fur_C"/>
</dbReference>
<proteinExistence type="inferred from homology"/>
<evidence type="ECO:0000256" key="1">
    <source>
        <dbReference type="ARBA" id="ARBA00004496"/>
    </source>
</evidence>
<evidence type="ECO:0000256" key="7">
    <source>
        <dbReference type="ARBA" id="ARBA00022723"/>
    </source>
</evidence>
<dbReference type="GO" id="GO:0000976">
    <property type="term" value="F:transcription cis-regulatory region binding"/>
    <property type="evidence" value="ECO:0007669"/>
    <property type="project" value="TreeGrafter"/>
</dbReference>
<keyword evidence="12 15" id="KW-0804">Transcription</keyword>
<dbReference type="SUPFAM" id="SSF46785">
    <property type="entry name" value="Winged helix' DNA-binding domain"/>
    <property type="match status" value="1"/>
</dbReference>
<evidence type="ECO:0000256" key="12">
    <source>
        <dbReference type="ARBA" id="ARBA00023163"/>
    </source>
</evidence>
<keyword evidence="6 15" id="KW-0678">Repressor</keyword>
<keyword evidence="7 13" id="KW-0479">Metal-binding</keyword>
<comment type="subcellular location">
    <subcellularLocation>
        <location evidence="1 15">Cytoplasm</location>
    </subcellularLocation>
</comment>
<organism evidence="16 17">
    <name type="scientific">Ectothiorhodospira mobilis</name>
    <dbReference type="NCBI Taxonomy" id="195064"/>
    <lineage>
        <taxon>Bacteria</taxon>
        <taxon>Pseudomonadati</taxon>
        <taxon>Pseudomonadota</taxon>
        <taxon>Gammaproteobacteria</taxon>
        <taxon>Chromatiales</taxon>
        <taxon>Ectothiorhodospiraceae</taxon>
        <taxon>Ectothiorhodospira</taxon>
    </lineage>
</organism>
<evidence type="ECO:0000256" key="9">
    <source>
        <dbReference type="ARBA" id="ARBA00023004"/>
    </source>
</evidence>
<accession>A0A1I4Q2R0</accession>
<dbReference type="Proteomes" id="UP000199556">
    <property type="component" value="Unassembled WGS sequence"/>
</dbReference>
<feature type="binding site" evidence="13">
    <location>
        <position position="94"/>
    </location>
    <ligand>
        <name>Zn(2+)</name>
        <dbReference type="ChEBI" id="CHEBI:29105"/>
    </ligand>
</feature>
<feature type="binding site" evidence="13">
    <location>
        <position position="131"/>
    </location>
    <ligand>
        <name>Zn(2+)</name>
        <dbReference type="ChEBI" id="CHEBI:29105"/>
    </ligand>
</feature>
<dbReference type="GO" id="GO:0005829">
    <property type="term" value="C:cytosol"/>
    <property type="evidence" value="ECO:0007669"/>
    <property type="project" value="TreeGrafter"/>
</dbReference>
<dbReference type="GO" id="GO:0045892">
    <property type="term" value="P:negative regulation of DNA-templated transcription"/>
    <property type="evidence" value="ECO:0007669"/>
    <property type="project" value="TreeGrafter"/>
</dbReference>
<dbReference type="FunFam" id="3.30.1490.190:FF:000001">
    <property type="entry name" value="Ferric uptake regulation protein"/>
    <property type="match status" value="1"/>
</dbReference>
<feature type="binding site" evidence="14">
    <location>
        <position position="85"/>
    </location>
    <ligand>
        <name>Fe cation</name>
        <dbReference type="ChEBI" id="CHEBI:24875"/>
    </ligand>
</feature>
<feature type="binding site" evidence="14">
    <location>
        <position position="87"/>
    </location>
    <ligand>
        <name>Fe cation</name>
        <dbReference type="ChEBI" id="CHEBI:24875"/>
    </ligand>
</feature>
<dbReference type="RefSeq" id="WP_090483788.1">
    <property type="nucleotide sequence ID" value="NZ_FOUO01000003.1"/>
</dbReference>
<dbReference type="GO" id="GO:1900705">
    <property type="term" value="P:negative regulation of siderophore biosynthetic process"/>
    <property type="evidence" value="ECO:0007669"/>
    <property type="project" value="TreeGrafter"/>
</dbReference>
<feature type="binding site" evidence="14">
    <location>
        <position position="123"/>
    </location>
    <ligand>
        <name>Fe cation</name>
        <dbReference type="ChEBI" id="CHEBI:24875"/>
    </ligand>
</feature>
<comment type="subunit">
    <text evidence="3 15">Homodimer.</text>
</comment>
<keyword evidence="10 15" id="KW-0805">Transcription regulation</keyword>
<comment type="cofactor">
    <cofactor evidence="14">
        <name>Mn(2+)</name>
        <dbReference type="ChEBI" id="CHEBI:29035"/>
    </cofactor>
    <cofactor evidence="14">
        <name>Fe(2+)</name>
        <dbReference type="ChEBI" id="CHEBI:29033"/>
    </cofactor>
    <text evidence="14">Binds 1 Mn(2+) or Fe(2+) ion per subunit.</text>
</comment>
<dbReference type="EMBL" id="FOUO01000003">
    <property type="protein sequence ID" value="SFM34294.1"/>
    <property type="molecule type" value="Genomic_DNA"/>
</dbReference>
<feature type="binding site" evidence="13">
    <location>
        <position position="91"/>
    </location>
    <ligand>
        <name>Zn(2+)</name>
        <dbReference type="ChEBI" id="CHEBI:29105"/>
    </ligand>
</feature>
<dbReference type="Pfam" id="PF01475">
    <property type="entry name" value="FUR"/>
    <property type="match status" value="1"/>
</dbReference>
<keyword evidence="9 14" id="KW-0408">Iron</keyword>
<dbReference type="FunFam" id="1.10.10.10:FF:000007">
    <property type="entry name" value="Ferric uptake regulation protein"/>
    <property type="match status" value="1"/>
</dbReference>
<dbReference type="Gene3D" id="3.30.1490.190">
    <property type="match status" value="1"/>
</dbReference>
<dbReference type="OrthoDB" id="8659436at2"/>
<evidence type="ECO:0000256" key="5">
    <source>
        <dbReference type="ARBA" id="ARBA00022490"/>
    </source>
</evidence>
<dbReference type="InterPro" id="IPR036390">
    <property type="entry name" value="WH_DNA-bd_sf"/>
</dbReference>
<dbReference type="Gene3D" id="1.10.10.10">
    <property type="entry name" value="Winged helix-like DNA-binding domain superfamily/Winged helix DNA-binding domain"/>
    <property type="match status" value="1"/>
</dbReference>
<evidence type="ECO:0000256" key="11">
    <source>
        <dbReference type="ARBA" id="ARBA00023125"/>
    </source>
</evidence>
<dbReference type="PANTHER" id="PTHR33202:SF2">
    <property type="entry name" value="FERRIC UPTAKE REGULATION PROTEIN"/>
    <property type="match status" value="1"/>
</dbReference>
<dbReference type="GO" id="GO:0008270">
    <property type="term" value="F:zinc ion binding"/>
    <property type="evidence" value="ECO:0007669"/>
    <property type="project" value="TreeGrafter"/>
</dbReference>
<evidence type="ECO:0000256" key="10">
    <source>
        <dbReference type="ARBA" id="ARBA00023015"/>
    </source>
</evidence>
<keyword evidence="17" id="KW-1185">Reference proteome</keyword>
<dbReference type="NCBIfam" id="NF006999">
    <property type="entry name" value="PRK09462.1"/>
    <property type="match status" value="1"/>
</dbReference>
<reference evidence="16 17" key="1">
    <citation type="submission" date="2016-10" db="EMBL/GenBank/DDBJ databases">
        <authorList>
            <person name="de Groot N.N."/>
        </authorList>
    </citation>
    <scope>NUCLEOTIDE SEQUENCE [LARGE SCALE GENOMIC DNA]</scope>
    <source>
        <strain evidence="16 17">DSM 4180</strain>
    </source>
</reference>
<dbReference type="STRING" id="195064.SAMN05421721_10390"/>
<evidence type="ECO:0000256" key="4">
    <source>
        <dbReference type="ARBA" id="ARBA00020910"/>
    </source>
</evidence>
<dbReference type="AlphaFoldDB" id="A0A1I4Q2R0"/>
<evidence type="ECO:0000313" key="17">
    <source>
        <dbReference type="Proteomes" id="UP000199556"/>
    </source>
</evidence>
<keyword evidence="5 15" id="KW-0963">Cytoplasm</keyword>
<comment type="cofactor">
    <cofactor evidence="13">
        <name>Zn(2+)</name>
        <dbReference type="ChEBI" id="CHEBI:29105"/>
    </cofactor>
    <text evidence="13">Binds 1 zinc ion per subunit.</text>
</comment>